<evidence type="ECO:0000256" key="1">
    <source>
        <dbReference type="ARBA" id="ARBA00004141"/>
    </source>
</evidence>
<dbReference type="InterPro" id="IPR000425">
    <property type="entry name" value="MIP"/>
</dbReference>
<evidence type="ECO:0000313" key="13">
    <source>
        <dbReference type="Proteomes" id="UP001378592"/>
    </source>
</evidence>
<dbReference type="InterPro" id="IPR034294">
    <property type="entry name" value="Aquaporin_transptr"/>
</dbReference>
<reference evidence="12 13" key="1">
    <citation type="submission" date="2024-03" db="EMBL/GenBank/DDBJ databases">
        <title>The genome assembly and annotation of the cricket Gryllus longicercus Weissman &amp; Gray.</title>
        <authorList>
            <person name="Szrajer S."/>
            <person name="Gray D."/>
            <person name="Ylla G."/>
        </authorList>
    </citation>
    <scope>NUCLEOTIDE SEQUENCE [LARGE SCALE GENOMIC DNA]</scope>
    <source>
        <strain evidence="12">DAG 2021-001</strain>
        <tissue evidence="12">Whole body minus gut</tissue>
    </source>
</reference>
<evidence type="ECO:0000313" key="12">
    <source>
        <dbReference type="EMBL" id="KAK7872801.1"/>
    </source>
</evidence>
<dbReference type="FunFam" id="1.20.1080.10:FF:000009">
    <property type="entry name" value="aquaporin-4 isoform X1"/>
    <property type="match status" value="1"/>
</dbReference>
<evidence type="ECO:0000256" key="4">
    <source>
        <dbReference type="ARBA" id="ARBA00022448"/>
    </source>
</evidence>
<keyword evidence="8 11" id="KW-0472">Membrane</keyword>
<name>A0AAN9W1F8_9ORTH</name>
<dbReference type="PANTHER" id="PTHR19139:SF291">
    <property type="entry name" value="AQUAPORIN"/>
    <property type="match status" value="1"/>
</dbReference>
<keyword evidence="4 9" id="KW-0813">Transport</keyword>
<dbReference type="GO" id="GO:0048878">
    <property type="term" value="P:chemical homeostasis"/>
    <property type="evidence" value="ECO:0007669"/>
    <property type="project" value="UniProtKB-ARBA"/>
</dbReference>
<dbReference type="AlphaFoldDB" id="A0AAN9W1F8"/>
<dbReference type="Proteomes" id="UP001378592">
    <property type="component" value="Unassembled WGS sequence"/>
</dbReference>
<organism evidence="12 13">
    <name type="scientific">Gryllus longicercus</name>
    <dbReference type="NCBI Taxonomy" id="2509291"/>
    <lineage>
        <taxon>Eukaryota</taxon>
        <taxon>Metazoa</taxon>
        <taxon>Ecdysozoa</taxon>
        <taxon>Arthropoda</taxon>
        <taxon>Hexapoda</taxon>
        <taxon>Insecta</taxon>
        <taxon>Pterygota</taxon>
        <taxon>Neoptera</taxon>
        <taxon>Polyneoptera</taxon>
        <taxon>Orthoptera</taxon>
        <taxon>Ensifera</taxon>
        <taxon>Gryllidea</taxon>
        <taxon>Grylloidea</taxon>
        <taxon>Gryllidae</taxon>
        <taxon>Gryllinae</taxon>
        <taxon>Gryllus</taxon>
    </lineage>
</organism>
<dbReference type="SUPFAM" id="SSF81338">
    <property type="entry name" value="Aquaporin-like"/>
    <property type="match status" value="1"/>
</dbReference>
<accession>A0AAN9W1F8</accession>
<gene>
    <name evidence="12" type="ORF">R5R35_011923</name>
</gene>
<proteinExistence type="inferred from homology"/>
<comment type="similarity">
    <text evidence="2 9">Belongs to the MIP/aquaporin (TC 1.A.8) family.</text>
</comment>
<feature type="transmembrane region" description="Helical" evidence="11">
    <location>
        <begin position="26"/>
        <end position="46"/>
    </location>
</feature>
<evidence type="ECO:0000256" key="5">
    <source>
        <dbReference type="ARBA" id="ARBA00022692"/>
    </source>
</evidence>
<evidence type="ECO:0000256" key="2">
    <source>
        <dbReference type="ARBA" id="ARBA00006175"/>
    </source>
</evidence>
<feature type="transmembrane region" description="Helical" evidence="11">
    <location>
        <begin position="216"/>
        <end position="236"/>
    </location>
</feature>
<dbReference type="Gene3D" id="1.20.1080.10">
    <property type="entry name" value="Glycerol uptake facilitator protein"/>
    <property type="match status" value="1"/>
</dbReference>
<feature type="transmembrane region" description="Helical" evidence="11">
    <location>
        <begin position="175"/>
        <end position="196"/>
    </location>
</feature>
<evidence type="ECO:0000256" key="9">
    <source>
        <dbReference type="RuleBase" id="RU000477"/>
    </source>
</evidence>
<dbReference type="PANTHER" id="PTHR19139">
    <property type="entry name" value="AQUAPORIN TRANSPORTER"/>
    <property type="match status" value="1"/>
</dbReference>
<protein>
    <recommendedName>
        <fullName evidence="14">Aquaporin</fullName>
    </recommendedName>
</protein>
<feature type="transmembrane region" description="Helical" evidence="11">
    <location>
        <begin position="142"/>
        <end position="163"/>
    </location>
</feature>
<evidence type="ECO:0000256" key="10">
    <source>
        <dbReference type="SAM" id="MobiDB-lite"/>
    </source>
</evidence>
<dbReference type="EMBL" id="JAZDUA010000020">
    <property type="protein sequence ID" value="KAK7872801.1"/>
    <property type="molecule type" value="Genomic_DNA"/>
</dbReference>
<feature type="transmembrane region" description="Helical" evidence="11">
    <location>
        <begin position="58"/>
        <end position="79"/>
    </location>
</feature>
<comment type="subcellular location">
    <subcellularLocation>
        <location evidence="1">Membrane</location>
        <topology evidence="1">Multi-pass membrane protein</topology>
    </subcellularLocation>
</comment>
<keyword evidence="6" id="KW-0677">Repeat</keyword>
<dbReference type="GO" id="GO:0015250">
    <property type="term" value="F:water channel activity"/>
    <property type="evidence" value="ECO:0007669"/>
    <property type="project" value="UniProtKB-ARBA"/>
</dbReference>
<evidence type="ECO:0000256" key="7">
    <source>
        <dbReference type="ARBA" id="ARBA00022989"/>
    </source>
</evidence>
<dbReference type="Pfam" id="PF00230">
    <property type="entry name" value="MIP"/>
    <property type="match status" value="1"/>
</dbReference>
<evidence type="ECO:0000256" key="8">
    <source>
        <dbReference type="ARBA" id="ARBA00023136"/>
    </source>
</evidence>
<evidence type="ECO:0008006" key="14">
    <source>
        <dbReference type="Google" id="ProtNLM"/>
    </source>
</evidence>
<evidence type="ECO:0000256" key="6">
    <source>
        <dbReference type="ARBA" id="ARBA00022737"/>
    </source>
</evidence>
<evidence type="ECO:0000256" key="3">
    <source>
        <dbReference type="ARBA" id="ARBA00011881"/>
    </source>
</evidence>
<feature type="region of interest" description="Disordered" evidence="10">
    <location>
        <begin position="245"/>
        <end position="265"/>
    </location>
</feature>
<comment type="subunit">
    <text evidence="3">Homotetramer.</text>
</comment>
<feature type="transmembrane region" description="Helical" evidence="11">
    <location>
        <begin position="100"/>
        <end position="122"/>
    </location>
</feature>
<sequence length="265" mass="27824">MVKITGLKSTIGVSDITDGRHIWRMLVAELLGTFFLVFVGCGSTMAFNREAAPSNMHIALTFGLAVASIVQVIGHVSGGHINPAVTCGLVVAGHVSILKGLFYIVVQCIGAVVGAAALQGLVPSEARGSLGMTKVEESLLPLQGFAIELFITSVLVAVVCAACDDRRSDLKGSMPLAIGLSITACHLGAIPFTGASMNPARTFGPAVVTGYWDNHWVYWVGPIAGGVAAAAIYRLLFQARKGDEPTEPVFTKTTRSVPEEQAHHI</sequence>
<dbReference type="InterPro" id="IPR023271">
    <property type="entry name" value="Aquaporin-like"/>
</dbReference>
<keyword evidence="13" id="KW-1185">Reference proteome</keyword>
<dbReference type="GO" id="GO:0005886">
    <property type="term" value="C:plasma membrane"/>
    <property type="evidence" value="ECO:0007669"/>
    <property type="project" value="TreeGrafter"/>
</dbReference>
<evidence type="ECO:0000256" key="11">
    <source>
        <dbReference type="SAM" id="Phobius"/>
    </source>
</evidence>
<dbReference type="NCBIfam" id="TIGR00861">
    <property type="entry name" value="MIP"/>
    <property type="match status" value="1"/>
</dbReference>
<dbReference type="PRINTS" id="PR00783">
    <property type="entry name" value="MINTRINSICP"/>
</dbReference>
<keyword evidence="7 11" id="KW-1133">Transmembrane helix</keyword>
<comment type="caution">
    <text evidence="12">The sequence shown here is derived from an EMBL/GenBank/DDBJ whole genome shotgun (WGS) entry which is preliminary data.</text>
</comment>
<dbReference type="CDD" id="cd00333">
    <property type="entry name" value="MIP"/>
    <property type="match status" value="1"/>
</dbReference>
<keyword evidence="5 9" id="KW-0812">Transmembrane</keyword>